<protein>
    <submittedName>
        <fullName evidence="2">Uncharacterized protein</fullName>
    </submittedName>
</protein>
<gene>
    <name evidence="2" type="ORF">PPNO1_LOCUS1728</name>
</gene>
<evidence type="ECO:0000256" key="1">
    <source>
        <dbReference type="SAM" id="MobiDB-lite"/>
    </source>
</evidence>
<feature type="compositionally biased region" description="Low complexity" evidence="1">
    <location>
        <begin position="62"/>
        <end position="73"/>
    </location>
</feature>
<dbReference type="Proteomes" id="UP000838763">
    <property type="component" value="Unassembled WGS sequence"/>
</dbReference>
<feature type="region of interest" description="Disordered" evidence="1">
    <location>
        <begin position="1"/>
        <end position="172"/>
    </location>
</feature>
<feature type="compositionally biased region" description="Polar residues" evidence="1">
    <location>
        <begin position="82"/>
        <end position="96"/>
    </location>
</feature>
<dbReference type="AlphaFoldDB" id="A0A9P1GWE9"/>
<keyword evidence="3" id="KW-1185">Reference proteome</keyword>
<dbReference type="EMBL" id="CALLCH030000003">
    <property type="protein sequence ID" value="CAI4211957.1"/>
    <property type="molecule type" value="Genomic_DNA"/>
</dbReference>
<name>A0A9P1GWE9_9PEZI</name>
<feature type="compositionally biased region" description="Basic residues" evidence="1">
    <location>
        <begin position="115"/>
        <end position="127"/>
    </location>
</feature>
<evidence type="ECO:0000313" key="2">
    <source>
        <dbReference type="EMBL" id="CAI4211957.1"/>
    </source>
</evidence>
<feature type="compositionally biased region" description="Low complexity" evidence="1">
    <location>
        <begin position="31"/>
        <end position="42"/>
    </location>
</feature>
<evidence type="ECO:0000313" key="3">
    <source>
        <dbReference type="Proteomes" id="UP000838763"/>
    </source>
</evidence>
<reference evidence="2" key="1">
    <citation type="submission" date="2022-11" db="EMBL/GenBank/DDBJ databases">
        <authorList>
            <person name="Scott C."/>
            <person name="Bruce N."/>
        </authorList>
    </citation>
    <scope>NUCLEOTIDE SEQUENCE</scope>
</reference>
<sequence length="172" mass="17848">MPAPQNPVLGSSSNGPLKALTQKQKRRQKNAAKAAAAAAAVAPTLVANGHSPPPTPSDPREPLAAAASTPSALDTDEVPTSCPAQSLPSGSQTRIPLQNGVHEPFDISAAQSQAKGKKTKRSKRKKKAMTDGEISPTRSRPVTRLPDLETTSGFGTPIRMKNASVSRTSGLI</sequence>
<feature type="compositionally biased region" description="Polar residues" evidence="1">
    <location>
        <begin position="163"/>
        <end position="172"/>
    </location>
</feature>
<organism evidence="2 3">
    <name type="scientific">Parascedosporium putredinis</name>
    <dbReference type="NCBI Taxonomy" id="1442378"/>
    <lineage>
        <taxon>Eukaryota</taxon>
        <taxon>Fungi</taxon>
        <taxon>Dikarya</taxon>
        <taxon>Ascomycota</taxon>
        <taxon>Pezizomycotina</taxon>
        <taxon>Sordariomycetes</taxon>
        <taxon>Hypocreomycetidae</taxon>
        <taxon>Microascales</taxon>
        <taxon>Microascaceae</taxon>
        <taxon>Parascedosporium</taxon>
    </lineage>
</organism>
<proteinExistence type="predicted"/>
<comment type="caution">
    <text evidence="2">The sequence shown here is derived from an EMBL/GenBank/DDBJ whole genome shotgun (WGS) entry which is preliminary data.</text>
</comment>
<accession>A0A9P1GWE9</accession>